<organism evidence="2 3">
    <name type="scientific">Monilinia laxa</name>
    <name type="common">Brown rot fungus</name>
    <name type="synonym">Sclerotinia laxa</name>
    <dbReference type="NCBI Taxonomy" id="61186"/>
    <lineage>
        <taxon>Eukaryota</taxon>
        <taxon>Fungi</taxon>
        <taxon>Dikarya</taxon>
        <taxon>Ascomycota</taxon>
        <taxon>Pezizomycotina</taxon>
        <taxon>Leotiomycetes</taxon>
        <taxon>Helotiales</taxon>
        <taxon>Sclerotiniaceae</taxon>
        <taxon>Monilinia</taxon>
    </lineage>
</organism>
<dbReference type="Proteomes" id="UP000326757">
    <property type="component" value="Unassembled WGS sequence"/>
</dbReference>
<accession>A0A5N6K4M8</accession>
<evidence type="ECO:0000256" key="1">
    <source>
        <dbReference type="SAM" id="Coils"/>
    </source>
</evidence>
<evidence type="ECO:0000313" key="2">
    <source>
        <dbReference type="EMBL" id="KAB8297352.1"/>
    </source>
</evidence>
<keyword evidence="1" id="KW-0175">Coiled coil</keyword>
<evidence type="ECO:0000313" key="3">
    <source>
        <dbReference type="Proteomes" id="UP000326757"/>
    </source>
</evidence>
<protein>
    <submittedName>
        <fullName evidence="2">Uncharacterized protein</fullName>
    </submittedName>
</protein>
<dbReference type="OrthoDB" id="3523667at2759"/>
<feature type="coiled-coil region" evidence="1">
    <location>
        <begin position="303"/>
        <end position="337"/>
    </location>
</feature>
<dbReference type="EMBL" id="VIGI01000008">
    <property type="protein sequence ID" value="KAB8297352.1"/>
    <property type="molecule type" value="Genomic_DNA"/>
</dbReference>
<feature type="coiled-coil region" evidence="1">
    <location>
        <begin position="152"/>
        <end position="186"/>
    </location>
</feature>
<sequence length="552" mass="63343">MSLANIPNSGQLTIQNENTISLIETSEESQVERLKESNVKLRTQNRLFRFVIKELQVASAEADNEKEARAAMSVGIFKRIDDQLKLHFTSVQKQNIKVWTSCLDEIAENKKAFDATGEKVDLEEYESAIKLWRRSHIRRDDIDIIICQRVVTERMSNLIDELKADKTKLESKIGKLEAEANEVKYDVVKHEIKAQVQDNIGTGLQRTEKVSEDEIMSQRKNELKELNKIIADLKEKEKISRAEMKSKYEKKLKDKDIVIADLEQKRKSSGAEITNSYEKKLKKQSSVIAGFEEKERSSADKIKLTYEEKLEAQNSSIAKLEEEKLTSAAEMKELHRELAAHSEVSISILCRKREVMKPHESRSDHVIEVGNLSAHGGTCLADAFRIKTNPDINDSPWFEENYGLDTKTVEMFGESTAFTKFVNMRYDMYNCRGDHRRAVSDFEEGFQVLLTAIREKGPDATIESIDGFLLKNKKAKVVFQKLCSIWDITRESQRKRFQESRDLKKRSVFGGSMRSSASIMSGETQRTRLDRIEEYGKDMLASAKDAMPWTKK</sequence>
<gene>
    <name evidence="2" type="ORF">EYC80_002698</name>
</gene>
<reference evidence="2 3" key="1">
    <citation type="submission" date="2019-06" db="EMBL/GenBank/DDBJ databases">
        <title>Genome Sequence of the Brown Rot Fungal Pathogen Monilinia laxa.</title>
        <authorList>
            <person name="De Miccolis Angelini R.M."/>
            <person name="Landi L."/>
            <person name="Abate D."/>
            <person name="Pollastro S."/>
            <person name="Romanazzi G."/>
            <person name="Faretra F."/>
        </authorList>
    </citation>
    <scope>NUCLEOTIDE SEQUENCE [LARGE SCALE GENOMIC DNA]</scope>
    <source>
        <strain evidence="2 3">Mlax316</strain>
    </source>
</reference>
<comment type="caution">
    <text evidence="2">The sequence shown here is derived from an EMBL/GenBank/DDBJ whole genome shotgun (WGS) entry which is preliminary data.</text>
</comment>
<name>A0A5N6K4M8_MONLA</name>
<keyword evidence="3" id="KW-1185">Reference proteome</keyword>
<dbReference type="AlphaFoldDB" id="A0A5N6K4M8"/>
<feature type="coiled-coil region" evidence="1">
    <location>
        <begin position="216"/>
        <end position="265"/>
    </location>
</feature>
<proteinExistence type="predicted"/>